<organism evidence="4 5">
    <name type="scientific">Somion occarium</name>
    <dbReference type="NCBI Taxonomy" id="3059160"/>
    <lineage>
        <taxon>Eukaryota</taxon>
        <taxon>Fungi</taxon>
        <taxon>Dikarya</taxon>
        <taxon>Basidiomycota</taxon>
        <taxon>Agaricomycotina</taxon>
        <taxon>Agaricomycetes</taxon>
        <taxon>Polyporales</taxon>
        <taxon>Cerrenaceae</taxon>
        <taxon>Somion</taxon>
    </lineage>
</organism>
<dbReference type="EMBL" id="OZ037947">
    <property type="protein sequence ID" value="CAL1707627.1"/>
    <property type="molecule type" value="Genomic_DNA"/>
</dbReference>
<dbReference type="Pfam" id="PF00172">
    <property type="entry name" value="Zn_clus"/>
    <property type="match status" value="1"/>
</dbReference>
<dbReference type="SMART" id="SM00066">
    <property type="entry name" value="GAL4"/>
    <property type="match status" value="1"/>
</dbReference>
<evidence type="ECO:0000259" key="3">
    <source>
        <dbReference type="PROSITE" id="PS50048"/>
    </source>
</evidence>
<feature type="region of interest" description="Disordered" evidence="2">
    <location>
        <begin position="85"/>
        <end position="207"/>
    </location>
</feature>
<dbReference type="Proteomes" id="UP001497453">
    <property type="component" value="Chromosome 4"/>
</dbReference>
<feature type="region of interest" description="Disordered" evidence="2">
    <location>
        <begin position="37"/>
        <end position="59"/>
    </location>
</feature>
<keyword evidence="1" id="KW-0539">Nucleus</keyword>
<evidence type="ECO:0000256" key="1">
    <source>
        <dbReference type="ARBA" id="ARBA00023242"/>
    </source>
</evidence>
<dbReference type="CDD" id="cd00067">
    <property type="entry name" value="GAL4"/>
    <property type="match status" value="1"/>
</dbReference>
<feature type="compositionally biased region" description="Polar residues" evidence="2">
    <location>
        <begin position="105"/>
        <end position="140"/>
    </location>
</feature>
<evidence type="ECO:0000313" key="4">
    <source>
        <dbReference type="EMBL" id="CAL1707627.1"/>
    </source>
</evidence>
<dbReference type="PROSITE" id="PS50048">
    <property type="entry name" value="ZN2_CY6_FUNGAL_2"/>
    <property type="match status" value="1"/>
</dbReference>
<keyword evidence="5" id="KW-1185">Reference proteome</keyword>
<feature type="compositionally biased region" description="Polar residues" evidence="2">
    <location>
        <begin position="253"/>
        <end position="267"/>
    </location>
</feature>
<feature type="region of interest" description="Disordered" evidence="2">
    <location>
        <begin position="1"/>
        <end position="25"/>
    </location>
</feature>
<evidence type="ECO:0000256" key="2">
    <source>
        <dbReference type="SAM" id="MobiDB-lite"/>
    </source>
</evidence>
<feature type="region of interest" description="Disordered" evidence="2">
    <location>
        <begin position="243"/>
        <end position="267"/>
    </location>
</feature>
<dbReference type="Gene3D" id="4.10.240.10">
    <property type="entry name" value="Zn(2)-C6 fungal-type DNA-binding domain"/>
    <property type="match status" value="1"/>
</dbReference>
<dbReference type="PROSITE" id="PS00463">
    <property type="entry name" value="ZN2_CY6_FUNGAL_1"/>
    <property type="match status" value="1"/>
</dbReference>
<feature type="domain" description="Zn(2)-C6 fungal-type" evidence="3">
    <location>
        <begin position="62"/>
        <end position="92"/>
    </location>
</feature>
<dbReference type="PANTHER" id="PTHR37534">
    <property type="entry name" value="TRANSCRIPTIONAL ACTIVATOR PROTEIN UGA3"/>
    <property type="match status" value="1"/>
</dbReference>
<reference evidence="5" key="1">
    <citation type="submission" date="2024-04" db="EMBL/GenBank/DDBJ databases">
        <authorList>
            <person name="Shaw F."/>
            <person name="Minotto A."/>
        </authorList>
    </citation>
    <scope>NUCLEOTIDE SEQUENCE [LARGE SCALE GENOMIC DNA]</scope>
</reference>
<dbReference type="SUPFAM" id="SSF57701">
    <property type="entry name" value="Zn2/Cys6 DNA-binding domain"/>
    <property type="match status" value="1"/>
</dbReference>
<gene>
    <name evidence="4" type="ORF">GFSPODELE1_LOCUS6461</name>
</gene>
<proteinExistence type="predicted"/>
<evidence type="ECO:0000313" key="5">
    <source>
        <dbReference type="Proteomes" id="UP001497453"/>
    </source>
</evidence>
<accession>A0ABP1DIG7</accession>
<dbReference type="InterPro" id="IPR036864">
    <property type="entry name" value="Zn2-C6_fun-type_DNA-bd_sf"/>
</dbReference>
<dbReference type="InterPro" id="IPR001138">
    <property type="entry name" value="Zn2Cys6_DnaBD"/>
</dbReference>
<name>A0ABP1DIG7_9APHY</name>
<protein>
    <recommendedName>
        <fullName evidence="3">Zn(2)-C6 fungal-type domain-containing protein</fullName>
    </recommendedName>
</protein>
<sequence length="302" mass="33408">MSYSYYSPPASHTHGQYLPPTAGYGAYGAHAASGHLQQLVPPTPRPEATQRKRPKYTRSKTGCLTCRAKKIKCDETKPNCMRCTHGQRECTWPEGVPARKKSSSRKNPQQEQSQHSPSALDSPLTDTRPSTAGSATISEASTSTPPTRNPTPPKREPSEAHLPPLISRRAGDVHLSSVGDIEGSRRQHLSPSTPHGYPMHSNSNTHVLPAIPEMSSQYPTHSSYQQQHYHPSQYAQQSLVLPRVSPQHEHPTSLRSPDTSTHPGQWSSQSMMTHVEPLDQYYTSAQERGMVGPASHHNHVRY</sequence>
<dbReference type="PANTHER" id="PTHR37534:SF7">
    <property type="entry name" value="TRANSCRIPTIONAL ACTIVATOR PROTEIN UGA3"/>
    <property type="match status" value="1"/>
</dbReference>